<reference evidence="4" key="1">
    <citation type="journal article" date="2023" name="Commun. Biol.">
        <title>Genome analysis of Parmales, the sister group of diatoms, reveals the evolutionary specialization of diatoms from phago-mixotrophs to photoautotrophs.</title>
        <authorList>
            <person name="Ban H."/>
            <person name="Sato S."/>
            <person name="Yoshikawa S."/>
            <person name="Yamada K."/>
            <person name="Nakamura Y."/>
            <person name="Ichinomiya M."/>
            <person name="Sato N."/>
            <person name="Blanc-Mathieu R."/>
            <person name="Endo H."/>
            <person name="Kuwata A."/>
            <person name="Ogata H."/>
        </authorList>
    </citation>
    <scope>NUCLEOTIDE SEQUENCE [LARGE SCALE GENOMIC DNA]</scope>
    <source>
        <strain evidence="4">NIES 3701</strain>
    </source>
</reference>
<evidence type="ECO:0000313" key="4">
    <source>
        <dbReference type="Proteomes" id="UP001165085"/>
    </source>
</evidence>
<evidence type="ECO:0000313" key="3">
    <source>
        <dbReference type="EMBL" id="GMH61058.1"/>
    </source>
</evidence>
<feature type="transmembrane region" description="Helical" evidence="2">
    <location>
        <begin position="788"/>
        <end position="808"/>
    </location>
</feature>
<gene>
    <name evidence="3" type="ORF">TrST_g370</name>
</gene>
<evidence type="ECO:0000256" key="2">
    <source>
        <dbReference type="SAM" id="Phobius"/>
    </source>
</evidence>
<keyword evidence="2" id="KW-1133">Transmembrane helix</keyword>
<feature type="transmembrane region" description="Helical" evidence="2">
    <location>
        <begin position="515"/>
        <end position="535"/>
    </location>
</feature>
<accession>A0A9W7A1P4</accession>
<proteinExistence type="predicted"/>
<organism evidence="3 4">
    <name type="scientific">Triparma strigata</name>
    <dbReference type="NCBI Taxonomy" id="1606541"/>
    <lineage>
        <taxon>Eukaryota</taxon>
        <taxon>Sar</taxon>
        <taxon>Stramenopiles</taxon>
        <taxon>Ochrophyta</taxon>
        <taxon>Bolidophyceae</taxon>
        <taxon>Parmales</taxon>
        <taxon>Triparmaceae</taxon>
        <taxon>Triparma</taxon>
    </lineage>
</organism>
<dbReference type="AlphaFoldDB" id="A0A9W7A1P4"/>
<keyword evidence="2" id="KW-0472">Membrane</keyword>
<keyword evidence="2" id="KW-0812">Transmembrane</keyword>
<dbReference type="EMBL" id="BRXY01000069">
    <property type="protein sequence ID" value="GMH61058.1"/>
    <property type="molecule type" value="Genomic_DNA"/>
</dbReference>
<keyword evidence="4" id="KW-1185">Reference proteome</keyword>
<protein>
    <submittedName>
        <fullName evidence="3">Uncharacterized protein</fullName>
    </submittedName>
</protein>
<feature type="compositionally biased region" description="Acidic residues" evidence="1">
    <location>
        <begin position="933"/>
        <end position="956"/>
    </location>
</feature>
<sequence>MATKRVEAEQRAMLFSATTTLVFLTSWSLVADASNATTRTSSTSRSQNGRGRQYQQYHFASRVSHFDEGEQVGEKERRAADKESREALKLQLFGLGAAAPDRSEERALELGKELIQSIEQGMEPLIQNNKVVRLSGSEQGLKATTTVRASVTDIAAFLHDFESAYFTEAAVKDFMVRDRYKIEDGPDGPDSPGGGRSHTSYLRCRIPTGRYRDRVVCAKNTVSSLSLSGDVTYVSFPTKHEDVPEEDTGEIVFAESSWVYRIKPVRFAHELDNSSMKYRGPITTLELYTHLDFKTGAKSKRHFRYWHHHLYRPLTVRAVSQVQRYFQHLRPLENLDYEDGTSMATLLLDSVSAFEVGTSWGNRAKMGRLALSVMMEKNDALREVHARNPWFSPMCVSVLKSKTSPPRTVNKKLQDLSAADGVKVGKSLISFIITNTSARAAVDEFILKYPSMREYDRQNEFFRTFLETIATHTLKSATFGMKFRVMLGASLSTMDMVTDVFVINSYFKSGESSTASVMLLLLLLNVLFQLMLVFIQTRKAPRKVMAKEILLTLCGLKHARNAYRVAMDERRDYELLSPIWDLLLTVLGEVFSESIPAAIVLGSSILSSITSGNAISPTTPVSIFFTIVATSYTLASISYDLDVNPNRRRLDPQVYGYVPDKNRTRVLLAMTMFSTSVMVSAVFLYSVLVSMSGEAAFLYWCVSTLLYITRRSIRRGGFHPFKRKLSTGITCVLHVVGKGAQDFTAALFFAYPQGGGGAGFILNLAFNQMATVVVAILYVNRFGGLSGIIWNNVLAANGAVALSFLTLISTMDREHLSFFSSLETFGDQAERLFFTHTEHELKLRSAFDFTTLKNCERIRDEVKSFFQENIDDWNREQPLWWTPRLVAKIPDDMLDSMFAPNTTSLAVKRNFISRKASGRLKIRDAFVAIYDDDDDYDDEEEETEEAEEAEEAEVEVEGGNVNKVAVCGLG</sequence>
<comment type="caution">
    <text evidence="3">The sequence shown here is derived from an EMBL/GenBank/DDBJ whole genome shotgun (WGS) entry which is preliminary data.</text>
</comment>
<name>A0A9W7A1P4_9STRA</name>
<feature type="region of interest" description="Disordered" evidence="1">
    <location>
        <begin position="933"/>
        <end position="960"/>
    </location>
</feature>
<feature type="transmembrane region" description="Helical" evidence="2">
    <location>
        <begin position="666"/>
        <end position="685"/>
    </location>
</feature>
<dbReference type="Proteomes" id="UP001165085">
    <property type="component" value="Unassembled WGS sequence"/>
</dbReference>
<feature type="transmembrane region" description="Helical" evidence="2">
    <location>
        <begin position="757"/>
        <end position="779"/>
    </location>
</feature>
<evidence type="ECO:0000256" key="1">
    <source>
        <dbReference type="SAM" id="MobiDB-lite"/>
    </source>
</evidence>
<dbReference type="OrthoDB" id="202115at2759"/>